<protein>
    <submittedName>
        <fullName evidence="1">Uncharacterized protein</fullName>
    </submittedName>
</protein>
<dbReference type="Proteomes" id="UP000324832">
    <property type="component" value="Unassembled WGS sequence"/>
</dbReference>
<dbReference type="Gene3D" id="3.40.630.30">
    <property type="match status" value="1"/>
</dbReference>
<gene>
    <name evidence="1" type="ORF">LSINAPIS_LOCUS3865</name>
</gene>
<sequence>MSIAVRWMKLLESSREGLGKPAAYGVYRYFADKAKSSTTSKQAIQGNSNEEKIRVRRARPSDLARIIRFVKEHARVAWPGITPPLPSQNILFEDYVARSLAQAEQQEAKRWGKVRGLALNTAVCPWDAFLLEKWAQCIKCARTKKLMLLTAHCLRAPGIHDKYKVHTVLQVILMIAPNSTKPDEIAQMLAKHSLQRGADVGIPVLRFDVTSDTL</sequence>
<proteinExistence type="predicted"/>
<reference evidence="1 2" key="1">
    <citation type="submission" date="2017-07" db="EMBL/GenBank/DDBJ databases">
        <authorList>
            <person name="Talla V."/>
            <person name="Backstrom N."/>
        </authorList>
    </citation>
    <scope>NUCLEOTIDE SEQUENCE [LARGE SCALE GENOMIC DNA]</scope>
</reference>
<evidence type="ECO:0000313" key="1">
    <source>
        <dbReference type="EMBL" id="VVC91110.1"/>
    </source>
</evidence>
<evidence type="ECO:0000313" key="2">
    <source>
        <dbReference type="Proteomes" id="UP000324832"/>
    </source>
</evidence>
<dbReference type="EMBL" id="FZQP02000981">
    <property type="protein sequence ID" value="VVC91110.1"/>
    <property type="molecule type" value="Genomic_DNA"/>
</dbReference>
<accession>A0A5E4PYK8</accession>
<dbReference type="AlphaFoldDB" id="A0A5E4PYK8"/>
<name>A0A5E4PYK8_9NEOP</name>
<keyword evidence="2" id="KW-1185">Reference proteome</keyword>
<organism evidence="1 2">
    <name type="scientific">Leptidea sinapis</name>
    <dbReference type="NCBI Taxonomy" id="189913"/>
    <lineage>
        <taxon>Eukaryota</taxon>
        <taxon>Metazoa</taxon>
        <taxon>Ecdysozoa</taxon>
        <taxon>Arthropoda</taxon>
        <taxon>Hexapoda</taxon>
        <taxon>Insecta</taxon>
        <taxon>Pterygota</taxon>
        <taxon>Neoptera</taxon>
        <taxon>Endopterygota</taxon>
        <taxon>Lepidoptera</taxon>
        <taxon>Glossata</taxon>
        <taxon>Ditrysia</taxon>
        <taxon>Papilionoidea</taxon>
        <taxon>Pieridae</taxon>
        <taxon>Dismorphiinae</taxon>
        <taxon>Leptidea</taxon>
    </lineage>
</organism>